<evidence type="ECO:0000313" key="2">
    <source>
        <dbReference type="Proteomes" id="UP000006867"/>
    </source>
</evidence>
<protein>
    <submittedName>
        <fullName evidence="1">Uncharacterized protein</fullName>
    </submittedName>
</protein>
<dbReference type="EMBL" id="CP002207">
    <property type="protein sequence ID" value="ADP32917.1"/>
    <property type="molecule type" value="Genomic_DNA"/>
</dbReference>
<sequence length="49" mass="6042">MLILIILALMVIGGCGMLWDKYRIRRYKDAKQWEQVTRFEDERRNRRAE</sequence>
<gene>
    <name evidence="1" type="ordered locus">BATR1942_09920</name>
</gene>
<accession>A0ABM5LYC8</accession>
<evidence type="ECO:0000313" key="1">
    <source>
        <dbReference type="EMBL" id="ADP32917.1"/>
    </source>
</evidence>
<organism evidence="1 2">
    <name type="scientific">Bacillus atrophaeus (strain 1942)</name>
    <dbReference type="NCBI Taxonomy" id="720555"/>
    <lineage>
        <taxon>Bacteria</taxon>
        <taxon>Bacillati</taxon>
        <taxon>Bacillota</taxon>
        <taxon>Bacilli</taxon>
        <taxon>Bacillales</taxon>
        <taxon>Bacillaceae</taxon>
        <taxon>Bacillus</taxon>
    </lineage>
</organism>
<dbReference type="Proteomes" id="UP000006867">
    <property type="component" value="Chromosome"/>
</dbReference>
<name>A0ABM5LYC8_BACA1</name>
<keyword evidence="2" id="KW-1185">Reference proteome</keyword>
<reference evidence="1 2" key="1">
    <citation type="journal article" date="2011" name="Front. Microbiol.">
        <title>Genomic signatures of strain selection and enhancement in Bacillus atrophaeus var. globigii, a historical biowarfare simulant.</title>
        <authorList>
            <person name="Gibbons H.S."/>
            <person name="Broomall S.M."/>
            <person name="McNew L.A."/>
            <person name="Daligault H."/>
            <person name="Chapman C."/>
            <person name="Bruce D."/>
            <person name="Karavis M."/>
            <person name="Krepps M."/>
            <person name="McGregor P.A."/>
            <person name="Hong C."/>
            <person name="Park K.H."/>
            <person name="Akmal A."/>
            <person name="Feldman A."/>
            <person name="Lin J.S."/>
            <person name="Chang W.E."/>
            <person name="Higgs B.W."/>
            <person name="Demirev P."/>
            <person name="Lindquist J."/>
            <person name="Liem A."/>
            <person name="Fochler E."/>
            <person name="Read T.D."/>
            <person name="Tapia R."/>
            <person name="Johnson S."/>
            <person name="Bishop-Lilly K.A."/>
            <person name="Detter C."/>
            <person name="Han C."/>
            <person name="Sozhamannan S."/>
            <person name="Rosenzweig C.N."/>
            <person name="Skowronski E.W."/>
        </authorList>
    </citation>
    <scope>NUCLEOTIDE SEQUENCE [LARGE SCALE GENOMIC DNA]</scope>
    <source>
        <strain evidence="1 2">1942</strain>
    </source>
</reference>
<proteinExistence type="predicted"/>